<evidence type="ECO:0000313" key="1">
    <source>
        <dbReference type="EMBL" id="KKN79648.1"/>
    </source>
</evidence>
<sequence length="260" mass="29506">MINKELLERKFVGMGSRVKFRSLVRRHRDDGAVISVDVGRDRRGEFFDVRLLPDSRLDLLVMDVQAKDRHLLLMVKGEGLFHKYLCGHDERHWFVAAVPESSGASSVSQAMDALRPEMVKEARGYIRQGEWFFIPAPGKEIEDILVLKKESLIRGGGKPHVAEFLCREGGTLVYVNRLNPNGLTQEEYEEGLKNIKVARERGEIVPGGGPFTRMMRDMDVYVKGRISHSDHATVTLNVWHRVAMNTENQSNAMAFVAFLD</sequence>
<reference evidence="1" key="1">
    <citation type="journal article" date="2015" name="Nature">
        <title>Complex archaea that bridge the gap between prokaryotes and eukaryotes.</title>
        <authorList>
            <person name="Spang A."/>
            <person name="Saw J.H."/>
            <person name="Jorgensen S.L."/>
            <person name="Zaremba-Niedzwiedzka K."/>
            <person name="Martijn J."/>
            <person name="Lind A.E."/>
            <person name="van Eijk R."/>
            <person name="Schleper C."/>
            <person name="Guy L."/>
            <person name="Ettema T.J."/>
        </authorList>
    </citation>
    <scope>NUCLEOTIDE SEQUENCE</scope>
</reference>
<accession>A0A0F9WM23</accession>
<name>A0A0F9WM23_9ZZZZ</name>
<gene>
    <name evidence="1" type="ORF">LCGC14_0338520</name>
</gene>
<organism evidence="1">
    <name type="scientific">marine sediment metagenome</name>
    <dbReference type="NCBI Taxonomy" id="412755"/>
    <lineage>
        <taxon>unclassified sequences</taxon>
        <taxon>metagenomes</taxon>
        <taxon>ecological metagenomes</taxon>
    </lineage>
</organism>
<dbReference type="AlphaFoldDB" id="A0A0F9WM23"/>
<dbReference type="EMBL" id="LAZR01000244">
    <property type="protein sequence ID" value="KKN79648.1"/>
    <property type="molecule type" value="Genomic_DNA"/>
</dbReference>
<protein>
    <submittedName>
        <fullName evidence="1">Uncharacterized protein</fullName>
    </submittedName>
</protein>
<comment type="caution">
    <text evidence="1">The sequence shown here is derived from an EMBL/GenBank/DDBJ whole genome shotgun (WGS) entry which is preliminary data.</text>
</comment>
<proteinExistence type="predicted"/>